<dbReference type="InterPro" id="IPR011701">
    <property type="entry name" value="MFS"/>
</dbReference>
<feature type="transmembrane region" description="Helical" evidence="6">
    <location>
        <begin position="319"/>
        <end position="340"/>
    </location>
</feature>
<dbReference type="Gene3D" id="1.20.1250.20">
    <property type="entry name" value="MFS general substrate transporter like domains"/>
    <property type="match status" value="2"/>
</dbReference>
<feature type="transmembrane region" description="Helical" evidence="6">
    <location>
        <begin position="440"/>
        <end position="459"/>
    </location>
</feature>
<accession>A0A3N2Q728</accession>
<dbReference type="AlphaFoldDB" id="A0A3N2Q728"/>
<dbReference type="SUPFAM" id="SSF103473">
    <property type="entry name" value="MFS general substrate transporter"/>
    <property type="match status" value="1"/>
</dbReference>
<keyword evidence="9" id="KW-1185">Reference proteome</keyword>
<dbReference type="PANTHER" id="PTHR23514:SF16">
    <property type="entry name" value="TRANSPORTER, PUTATIVE (AFU_ORTHOLOGUE AFUA_2G17270)-RELATED"/>
    <property type="match status" value="1"/>
</dbReference>
<feature type="transmembrane region" description="Helical" evidence="6">
    <location>
        <begin position="171"/>
        <end position="196"/>
    </location>
</feature>
<feature type="transmembrane region" description="Helical" evidence="6">
    <location>
        <begin position="208"/>
        <end position="230"/>
    </location>
</feature>
<keyword evidence="3 6" id="KW-1133">Transmembrane helix</keyword>
<feature type="transmembrane region" description="Helical" evidence="6">
    <location>
        <begin position="376"/>
        <end position="398"/>
    </location>
</feature>
<dbReference type="Pfam" id="PF07690">
    <property type="entry name" value="MFS_1"/>
    <property type="match status" value="1"/>
</dbReference>
<feature type="transmembrane region" description="Helical" evidence="6">
    <location>
        <begin position="286"/>
        <end position="307"/>
    </location>
</feature>
<comment type="subcellular location">
    <subcellularLocation>
        <location evidence="1">Membrane</location>
        <topology evidence="1">Multi-pass membrane protein</topology>
    </subcellularLocation>
</comment>
<organism evidence="8 9">
    <name type="scientific">Sodiomyces alkalinus (strain CBS 110278 / VKM F-3762 / F11)</name>
    <name type="common">Alkaliphilic filamentous fungus</name>
    <dbReference type="NCBI Taxonomy" id="1314773"/>
    <lineage>
        <taxon>Eukaryota</taxon>
        <taxon>Fungi</taxon>
        <taxon>Dikarya</taxon>
        <taxon>Ascomycota</taxon>
        <taxon>Pezizomycotina</taxon>
        <taxon>Sordariomycetes</taxon>
        <taxon>Hypocreomycetidae</taxon>
        <taxon>Glomerellales</taxon>
        <taxon>Plectosphaerellaceae</taxon>
        <taxon>Sodiomyces</taxon>
    </lineage>
</organism>
<evidence type="ECO:0000256" key="4">
    <source>
        <dbReference type="ARBA" id="ARBA00023136"/>
    </source>
</evidence>
<dbReference type="STRING" id="1314773.A0A3N2Q728"/>
<dbReference type="InterPro" id="IPR036259">
    <property type="entry name" value="MFS_trans_sf"/>
</dbReference>
<dbReference type="PANTHER" id="PTHR23514">
    <property type="entry name" value="BYPASS OF STOP CODON PROTEIN 6"/>
    <property type="match status" value="1"/>
</dbReference>
<sequence length="473" mass="51102">MATTTTVEAPPIQGTTLSEAYELRDVTKHGSKPPSMSSEQPGPPEPPKIGFDVHFKIAATGLSFFVSGINDGSIGPLMPYFIRDHTLSTAVVSVIYVANFLGWLLAALTNTHLMQILDLGGLLAVGTVVQIIAHALRVWNPPFPLFAVTFMIVSVGQAYQDTGGNTYCSGVVRAHLWLAFIHAMYAGGCLVAPFVSTAVATANTPSRWYLYYAFPLGIGVFNSAATIFAFRDTIKTRFWRRRSNHRSDSDDAARGGDANAATEGGQPDWQATPTQLMKKALCLKSVWLISLFYFFFLGALLTAAGWVVEYLVQARGGDLALMGNVPAGLNGGVFLGRLLLAEPTHRYGERRMVFIYAVFCVAFQLVFWLVPNIIAALIAISFIGFFSGPFFATGMSVASKLVPRELNSTAMAFVFVFAQGGGTLFPMITGVLASRAGVSVLQPVLIGLWVACAISWLLIPKVNKDNNPDLHSE</sequence>
<evidence type="ECO:0000256" key="5">
    <source>
        <dbReference type="SAM" id="MobiDB-lite"/>
    </source>
</evidence>
<evidence type="ECO:0000256" key="3">
    <source>
        <dbReference type="ARBA" id="ARBA00022989"/>
    </source>
</evidence>
<gene>
    <name evidence="8" type="ORF">SODALDRAFT_326747</name>
</gene>
<evidence type="ECO:0000313" key="9">
    <source>
        <dbReference type="Proteomes" id="UP000272025"/>
    </source>
</evidence>
<dbReference type="EMBL" id="ML119051">
    <property type="protein sequence ID" value="ROT42591.1"/>
    <property type="molecule type" value="Genomic_DNA"/>
</dbReference>
<dbReference type="GO" id="GO:0016020">
    <property type="term" value="C:membrane"/>
    <property type="evidence" value="ECO:0007669"/>
    <property type="project" value="UniProtKB-SubCell"/>
</dbReference>
<dbReference type="GeneID" id="39578723"/>
<keyword evidence="2 6" id="KW-0812">Transmembrane</keyword>
<dbReference type="OrthoDB" id="413079at2759"/>
<feature type="transmembrane region" description="Helical" evidence="6">
    <location>
        <begin position="410"/>
        <end position="434"/>
    </location>
</feature>
<evidence type="ECO:0000256" key="2">
    <source>
        <dbReference type="ARBA" id="ARBA00022692"/>
    </source>
</evidence>
<dbReference type="PROSITE" id="PS50850">
    <property type="entry name" value="MFS"/>
    <property type="match status" value="1"/>
</dbReference>
<dbReference type="FunFam" id="1.20.1250.20:FF:000286">
    <property type="entry name" value="MFS efflux transporter"/>
    <property type="match status" value="1"/>
</dbReference>
<evidence type="ECO:0000256" key="1">
    <source>
        <dbReference type="ARBA" id="ARBA00004141"/>
    </source>
</evidence>
<dbReference type="RefSeq" id="XP_028470397.1">
    <property type="nucleotide sequence ID" value="XM_028610245.1"/>
</dbReference>
<feature type="domain" description="Major facilitator superfamily (MFS) profile" evidence="7">
    <location>
        <begin position="56"/>
        <end position="463"/>
    </location>
</feature>
<evidence type="ECO:0000259" key="7">
    <source>
        <dbReference type="PROSITE" id="PS50850"/>
    </source>
</evidence>
<feature type="transmembrane region" description="Helical" evidence="6">
    <location>
        <begin position="87"/>
        <end position="109"/>
    </location>
</feature>
<name>A0A3N2Q728_SODAK</name>
<dbReference type="GO" id="GO:0022857">
    <property type="term" value="F:transmembrane transporter activity"/>
    <property type="evidence" value="ECO:0007669"/>
    <property type="project" value="InterPro"/>
</dbReference>
<proteinExistence type="predicted"/>
<keyword evidence="4 6" id="KW-0472">Membrane</keyword>
<feature type="region of interest" description="Disordered" evidence="5">
    <location>
        <begin position="24"/>
        <end position="45"/>
    </location>
</feature>
<feature type="region of interest" description="Disordered" evidence="5">
    <location>
        <begin position="246"/>
        <end position="269"/>
    </location>
</feature>
<dbReference type="InterPro" id="IPR051788">
    <property type="entry name" value="MFS_Transporter"/>
</dbReference>
<dbReference type="InterPro" id="IPR020846">
    <property type="entry name" value="MFS_dom"/>
</dbReference>
<reference evidence="8 9" key="1">
    <citation type="journal article" date="2018" name="Mol. Ecol.">
        <title>The obligate alkalophilic soda-lake fungus Sodiomyces alkalinus has shifted to a protein diet.</title>
        <authorList>
            <person name="Grum-Grzhimaylo A.A."/>
            <person name="Falkoski D.L."/>
            <person name="van den Heuvel J."/>
            <person name="Valero-Jimenez C.A."/>
            <person name="Min B."/>
            <person name="Choi I.G."/>
            <person name="Lipzen A."/>
            <person name="Daum C.G."/>
            <person name="Aanen D.K."/>
            <person name="Tsang A."/>
            <person name="Henrissat B."/>
            <person name="Bilanenko E.N."/>
            <person name="de Vries R.P."/>
            <person name="van Kan J.A.L."/>
            <person name="Grigoriev I.V."/>
            <person name="Debets A.J.M."/>
        </authorList>
    </citation>
    <scope>NUCLEOTIDE SEQUENCE [LARGE SCALE GENOMIC DNA]</scope>
    <source>
        <strain evidence="8 9">F11</strain>
    </source>
</reference>
<feature type="transmembrane region" description="Helical" evidence="6">
    <location>
        <begin position="352"/>
        <end position="370"/>
    </location>
</feature>
<dbReference type="Proteomes" id="UP000272025">
    <property type="component" value="Unassembled WGS sequence"/>
</dbReference>
<evidence type="ECO:0000313" key="8">
    <source>
        <dbReference type="EMBL" id="ROT42591.1"/>
    </source>
</evidence>
<feature type="transmembrane region" description="Helical" evidence="6">
    <location>
        <begin position="116"/>
        <end position="136"/>
    </location>
</feature>
<protein>
    <submittedName>
        <fullName evidence="8">MFS general substrate transporter</fullName>
    </submittedName>
</protein>
<evidence type="ECO:0000256" key="6">
    <source>
        <dbReference type="SAM" id="Phobius"/>
    </source>
</evidence>